<keyword evidence="4" id="KW-1185">Reference proteome</keyword>
<feature type="transmembrane region" description="Helical" evidence="1">
    <location>
        <begin position="18"/>
        <end position="37"/>
    </location>
</feature>
<keyword evidence="1" id="KW-0472">Membrane</keyword>
<feature type="domain" description="Serine aminopeptidase S33" evidence="2">
    <location>
        <begin position="88"/>
        <end position="200"/>
    </location>
</feature>
<dbReference type="GO" id="GO:0016787">
    <property type="term" value="F:hydrolase activity"/>
    <property type="evidence" value="ECO:0007669"/>
    <property type="project" value="UniProtKB-KW"/>
</dbReference>
<evidence type="ECO:0000313" key="3">
    <source>
        <dbReference type="EMBL" id="RUT48679.1"/>
    </source>
</evidence>
<sequence>MEVTLSPKKRKKVSKKKVLLIIVSVIALLTLIMFSAIPPLVMKDMINLHVDFEVYAAEDYGVKADPLTLETEDHFSIAAWKVEQEQEQPKGIVILLSGIHNPSVTAFFGYSKMLEENGYDSLLIELRSHGASEGDKIYLGTTEYLDVEAGVEYIKSQEKYKDTPIIVWGTSMGGTTAINAIGEIPEIDGLISFSAFSSGTDVFIDNMINMGAPSWFAKIERPFVWMYLGLEFGFDKMKINPVNEIQKLNDRPALLLHSTEDSQVPYASFERIKEKAPDTTETFVREGDYHFIFDEENFDNPTKDTEVSTVIIDFLQKNFK</sequence>
<dbReference type="InterPro" id="IPR029058">
    <property type="entry name" value="AB_hydrolase_fold"/>
</dbReference>
<dbReference type="OrthoDB" id="252464at2"/>
<dbReference type="PANTHER" id="PTHR43358:SF4">
    <property type="entry name" value="ALPHA_BETA HYDROLASE FOLD-1 DOMAIN-CONTAINING PROTEIN"/>
    <property type="match status" value="1"/>
</dbReference>
<name>A0A3S1DNV1_9BACL</name>
<reference evidence="3 4" key="1">
    <citation type="submission" date="2018-12" db="EMBL/GenBank/DDBJ databases">
        <authorList>
            <person name="Sun L."/>
            <person name="Chen Z."/>
        </authorList>
    </citation>
    <scope>NUCLEOTIDE SEQUENCE [LARGE SCALE GENOMIC DNA]</scope>
    <source>
        <strain evidence="3 4">DSM 15890</strain>
    </source>
</reference>
<keyword evidence="1" id="KW-0812">Transmembrane</keyword>
<evidence type="ECO:0000259" key="2">
    <source>
        <dbReference type="Pfam" id="PF12146"/>
    </source>
</evidence>
<gene>
    <name evidence="3" type="ORF">EJP82_01710</name>
</gene>
<proteinExistence type="predicted"/>
<dbReference type="SUPFAM" id="SSF53474">
    <property type="entry name" value="alpha/beta-Hydrolases"/>
    <property type="match status" value="1"/>
</dbReference>
<dbReference type="PANTHER" id="PTHR43358">
    <property type="entry name" value="ALPHA/BETA-HYDROLASE"/>
    <property type="match status" value="1"/>
</dbReference>
<comment type="caution">
    <text evidence="3">The sequence shown here is derived from an EMBL/GenBank/DDBJ whole genome shotgun (WGS) entry which is preliminary data.</text>
</comment>
<dbReference type="RefSeq" id="WP_127190273.1">
    <property type="nucleotide sequence ID" value="NZ_RZNY01000001.1"/>
</dbReference>
<dbReference type="AlphaFoldDB" id="A0A3S1DNV1"/>
<dbReference type="EMBL" id="RZNY01000001">
    <property type="protein sequence ID" value="RUT48679.1"/>
    <property type="molecule type" value="Genomic_DNA"/>
</dbReference>
<accession>A0A3S1DNV1</accession>
<keyword evidence="3" id="KW-0378">Hydrolase</keyword>
<evidence type="ECO:0000256" key="1">
    <source>
        <dbReference type="SAM" id="Phobius"/>
    </source>
</evidence>
<dbReference type="Proteomes" id="UP000279446">
    <property type="component" value="Unassembled WGS sequence"/>
</dbReference>
<keyword evidence="1" id="KW-1133">Transmembrane helix</keyword>
<dbReference type="Gene3D" id="3.40.50.1820">
    <property type="entry name" value="alpha/beta hydrolase"/>
    <property type="match status" value="1"/>
</dbReference>
<dbReference type="InterPro" id="IPR022742">
    <property type="entry name" value="Hydrolase_4"/>
</dbReference>
<dbReference type="InterPro" id="IPR052920">
    <property type="entry name" value="DNA-binding_regulatory"/>
</dbReference>
<dbReference type="Pfam" id="PF12146">
    <property type="entry name" value="Hydrolase_4"/>
    <property type="match status" value="1"/>
</dbReference>
<protein>
    <submittedName>
        <fullName evidence="3">Alpha/beta hydrolase</fullName>
    </submittedName>
</protein>
<evidence type="ECO:0000313" key="4">
    <source>
        <dbReference type="Proteomes" id="UP000279446"/>
    </source>
</evidence>
<organism evidence="3 4">
    <name type="scientific">Paenibacillus anaericanus</name>
    <dbReference type="NCBI Taxonomy" id="170367"/>
    <lineage>
        <taxon>Bacteria</taxon>
        <taxon>Bacillati</taxon>
        <taxon>Bacillota</taxon>
        <taxon>Bacilli</taxon>
        <taxon>Bacillales</taxon>
        <taxon>Paenibacillaceae</taxon>
        <taxon>Paenibacillus</taxon>
    </lineage>
</organism>